<comment type="similarity">
    <text evidence="7">Belongs to the binding-protein-dependent transport system permease family.</text>
</comment>
<feature type="domain" description="ABC transmembrane type-1" evidence="8">
    <location>
        <begin position="348"/>
        <end position="554"/>
    </location>
</feature>
<keyword evidence="6 7" id="KW-0472">Membrane</keyword>
<dbReference type="Proteomes" id="UP000219331">
    <property type="component" value="Unassembled WGS sequence"/>
</dbReference>
<name>A0A285TDQ5_9HYPH</name>
<reference evidence="9 10" key="1">
    <citation type="submission" date="2017-08" db="EMBL/GenBank/DDBJ databases">
        <authorList>
            <person name="de Groot N.N."/>
        </authorList>
    </citation>
    <scope>NUCLEOTIDE SEQUENCE [LARGE SCALE GENOMIC DNA]</scope>
    <source>
        <strain evidence="9 10">USBA 352</strain>
    </source>
</reference>
<dbReference type="GO" id="GO:0005886">
    <property type="term" value="C:plasma membrane"/>
    <property type="evidence" value="ECO:0007669"/>
    <property type="project" value="UniProtKB-SubCell"/>
</dbReference>
<dbReference type="PANTHER" id="PTHR30183">
    <property type="entry name" value="MOLYBDENUM TRANSPORT SYSTEM PERMEASE PROTEIN MODB"/>
    <property type="match status" value="1"/>
</dbReference>
<feature type="transmembrane region" description="Helical" evidence="7">
    <location>
        <begin position="536"/>
        <end position="555"/>
    </location>
</feature>
<keyword evidence="2 7" id="KW-0813">Transport</keyword>
<dbReference type="InterPro" id="IPR035906">
    <property type="entry name" value="MetI-like_sf"/>
</dbReference>
<evidence type="ECO:0000256" key="1">
    <source>
        <dbReference type="ARBA" id="ARBA00004651"/>
    </source>
</evidence>
<feature type="transmembrane region" description="Helical" evidence="7">
    <location>
        <begin position="27"/>
        <end position="52"/>
    </location>
</feature>
<feature type="transmembrane region" description="Helical" evidence="7">
    <location>
        <begin position="420"/>
        <end position="442"/>
    </location>
</feature>
<dbReference type="GO" id="GO:0055085">
    <property type="term" value="P:transmembrane transport"/>
    <property type="evidence" value="ECO:0007669"/>
    <property type="project" value="InterPro"/>
</dbReference>
<feature type="transmembrane region" description="Helical" evidence="7">
    <location>
        <begin position="306"/>
        <end position="332"/>
    </location>
</feature>
<evidence type="ECO:0000256" key="6">
    <source>
        <dbReference type="ARBA" id="ARBA00023136"/>
    </source>
</evidence>
<keyword evidence="5 7" id="KW-1133">Transmembrane helix</keyword>
<dbReference type="PROSITE" id="PS50928">
    <property type="entry name" value="ABC_TM1"/>
    <property type="match status" value="2"/>
</dbReference>
<dbReference type="PANTHER" id="PTHR30183:SF2">
    <property type="entry name" value="IRON UTILIZATION PROTEIN"/>
    <property type="match status" value="1"/>
</dbReference>
<dbReference type="EMBL" id="OBML01000009">
    <property type="protein sequence ID" value="SOC18101.1"/>
    <property type="molecule type" value="Genomic_DNA"/>
</dbReference>
<evidence type="ECO:0000256" key="5">
    <source>
        <dbReference type="ARBA" id="ARBA00022989"/>
    </source>
</evidence>
<feature type="transmembrane region" description="Helical" evidence="7">
    <location>
        <begin position="478"/>
        <end position="500"/>
    </location>
</feature>
<feature type="transmembrane region" description="Helical" evidence="7">
    <location>
        <begin position="352"/>
        <end position="371"/>
    </location>
</feature>
<comment type="subcellular location">
    <subcellularLocation>
        <location evidence="1 7">Cell membrane</location>
        <topology evidence="1 7">Multi-pass membrane protein</topology>
    </subcellularLocation>
</comment>
<evidence type="ECO:0000259" key="8">
    <source>
        <dbReference type="PROSITE" id="PS50928"/>
    </source>
</evidence>
<dbReference type="FunFam" id="1.10.3720.10:FF:000088">
    <property type="entry name" value="Iron(III) ABC transporter, permease protein"/>
    <property type="match status" value="1"/>
</dbReference>
<dbReference type="STRING" id="538381.GCA_001696535_02480"/>
<feature type="transmembrane region" description="Helical" evidence="7">
    <location>
        <begin position="203"/>
        <end position="225"/>
    </location>
</feature>
<feature type="transmembrane region" description="Helical" evidence="7">
    <location>
        <begin position="383"/>
        <end position="408"/>
    </location>
</feature>
<dbReference type="SUPFAM" id="SSF161098">
    <property type="entry name" value="MetI-like"/>
    <property type="match status" value="2"/>
</dbReference>
<dbReference type="InterPro" id="IPR000515">
    <property type="entry name" value="MetI-like"/>
</dbReference>
<dbReference type="RefSeq" id="WP_176522124.1">
    <property type="nucleotide sequence ID" value="NZ_OBML01000009.1"/>
</dbReference>
<proteinExistence type="inferred from homology"/>
<feature type="domain" description="ABC transmembrane type-1" evidence="8">
    <location>
        <begin position="70"/>
        <end position="275"/>
    </location>
</feature>
<organism evidence="9 10">
    <name type="scientific">Stappia indica</name>
    <dbReference type="NCBI Taxonomy" id="538381"/>
    <lineage>
        <taxon>Bacteria</taxon>
        <taxon>Pseudomonadati</taxon>
        <taxon>Pseudomonadota</taxon>
        <taxon>Alphaproteobacteria</taxon>
        <taxon>Hyphomicrobiales</taxon>
        <taxon>Stappiaceae</taxon>
        <taxon>Stappia</taxon>
    </lineage>
</organism>
<feature type="transmembrane region" description="Helical" evidence="7">
    <location>
        <begin position="156"/>
        <end position="176"/>
    </location>
</feature>
<keyword evidence="3" id="KW-1003">Cell membrane</keyword>
<evidence type="ECO:0000313" key="10">
    <source>
        <dbReference type="Proteomes" id="UP000219331"/>
    </source>
</evidence>
<keyword evidence="10" id="KW-1185">Reference proteome</keyword>
<keyword evidence="4 7" id="KW-0812">Transmembrane</keyword>
<evidence type="ECO:0000256" key="2">
    <source>
        <dbReference type="ARBA" id="ARBA00022448"/>
    </source>
</evidence>
<protein>
    <submittedName>
        <fullName evidence="9">Iron(III) transport system permease protein</fullName>
    </submittedName>
</protein>
<feature type="transmembrane region" description="Helical" evidence="7">
    <location>
        <begin position="256"/>
        <end position="276"/>
    </location>
</feature>
<feature type="transmembrane region" description="Helical" evidence="7">
    <location>
        <begin position="72"/>
        <end position="96"/>
    </location>
</feature>
<dbReference type="CDD" id="cd06261">
    <property type="entry name" value="TM_PBP2"/>
    <property type="match status" value="2"/>
</dbReference>
<dbReference type="AlphaFoldDB" id="A0A285TDQ5"/>
<gene>
    <name evidence="9" type="ORF">SAMN05421512_109202</name>
</gene>
<accession>A0A285TDQ5</accession>
<evidence type="ECO:0000256" key="7">
    <source>
        <dbReference type="RuleBase" id="RU363032"/>
    </source>
</evidence>
<dbReference type="Gene3D" id="1.10.3720.10">
    <property type="entry name" value="MetI-like"/>
    <property type="match status" value="2"/>
</dbReference>
<evidence type="ECO:0000313" key="9">
    <source>
        <dbReference type="EMBL" id="SOC18101.1"/>
    </source>
</evidence>
<evidence type="ECO:0000256" key="3">
    <source>
        <dbReference type="ARBA" id="ARBA00022475"/>
    </source>
</evidence>
<dbReference type="Pfam" id="PF00528">
    <property type="entry name" value="BPD_transp_1"/>
    <property type="match status" value="1"/>
</dbReference>
<feature type="transmembrane region" description="Helical" evidence="7">
    <location>
        <begin position="108"/>
        <end position="126"/>
    </location>
</feature>
<sequence>MSDTARLDDMTAIPVAPRASRSLADRLWLVAGLIVAGLTLLPIGALVVLAAQPTGDVWSHLIGTVLPRSLQTTFLLLLGVGLITLVVGTGTAWLVTMCRFPGRALFDWALLLPLAVPTYIIAYTYVEILTFTGPVQSLVREIFGFRTSREYWFPEIRSLGGAIFVMGFVLYPYVYLTTRASLLLQSASTLDVSRTLGAGPMRLFFRVALPLARPAIVVGISLALMECLNDIGAVTFFGVHTLSFSVYDTWVHRSSLAGAAQIACAMLALVFALLWMERRARKGQRFHTTSANYKTLPSYRLSGPRAWLATAACALPILIGFVFPAALLADYASRRLDDLFDPRLLSAMQNTLVLSVSAALLTVVIGVVLTYAHRVQASRTTQLFGRIASIGYAIPGTVLAVGILIPLANFDNFIDGIARSTFGFSTGLLLIGSGTALVYAYMVRFLAVSYGQIEGGFGKVTPHLDMAARTLGRSSGRILFQVHLPILRPVLLTALLLAFVDCMKELPATILLRPFNFETLATTVYNAASREAFGEGALPALLIVLVGLVPSILLARTSARSFRDKGSTRL</sequence>
<evidence type="ECO:0000256" key="4">
    <source>
        <dbReference type="ARBA" id="ARBA00022692"/>
    </source>
</evidence>